<dbReference type="HOGENOM" id="CLU_2397642_0_0_4"/>
<dbReference type="EMBL" id="CP000267">
    <property type="protein sequence ID" value="ABD71737.1"/>
    <property type="molecule type" value="Genomic_DNA"/>
</dbReference>
<keyword evidence="2" id="KW-1185">Reference proteome</keyword>
<proteinExistence type="predicted"/>
<dbReference type="AlphaFoldDB" id="Q21R66"/>
<accession>Q21R66</accession>
<dbReference type="KEGG" id="rfr:Rfer_4039"/>
<sequence>MRWPALDFGQLKKGSPDVFAGAQTTPTGWRKVKCNVPKGARAVPALAVLIRMGCAGISMCVSSSCRLPEKPGPVRQRQIAAFSLYFCHLQGVD</sequence>
<evidence type="ECO:0000313" key="2">
    <source>
        <dbReference type="Proteomes" id="UP000008332"/>
    </source>
</evidence>
<organism evidence="1 2">
    <name type="scientific">Albidiferax ferrireducens (strain ATCC BAA-621 / DSM 15236 / T118)</name>
    <name type="common">Rhodoferax ferrireducens</name>
    <dbReference type="NCBI Taxonomy" id="338969"/>
    <lineage>
        <taxon>Bacteria</taxon>
        <taxon>Pseudomonadati</taxon>
        <taxon>Pseudomonadota</taxon>
        <taxon>Betaproteobacteria</taxon>
        <taxon>Burkholderiales</taxon>
        <taxon>Comamonadaceae</taxon>
        <taxon>Rhodoferax</taxon>
    </lineage>
</organism>
<reference evidence="2" key="1">
    <citation type="submission" date="2006-02" db="EMBL/GenBank/DDBJ databases">
        <title>Complete sequence of chromosome of Rhodoferax ferrireducens DSM 15236.</title>
        <authorList>
            <person name="Copeland A."/>
            <person name="Lucas S."/>
            <person name="Lapidus A."/>
            <person name="Barry K."/>
            <person name="Detter J.C."/>
            <person name="Glavina del Rio T."/>
            <person name="Hammon N."/>
            <person name="Israni S."/>
            <person name="Pitluck S."/>
            <person name="Brettin T."/>
            <person name="Bruce D."/>
            <person name="Han C."/>
            <person name="Tapia R."/>
            <person name="Gilna P."/>
            <person name="Kiss H."/>
            <person name="Schmutz J."/>
            <person name="Larimer F."/>
            <person name="Land M."/>
            <person name="Kyrpides N."/>
            <person name="Ivanova N."/>
            <person name="Richardson P."/>
        </authorList>
    </citation>
    <scope>NUCLEOTIDE SEQUENCE [LARGE SCALE GENOMIC DNA]</scope>
    <source>
        <strain evidence="2">ATCC BAA-621 / DSM 15236 / T118</strain>
    </source>
</reference>
<gene>
    <name evidence="1" type="ordered locus">Rfer_4039</name>
</gene>
<name>Q21R66_ALBFT</name>
<evidence type="ECO:0000313" key="1">
    <source>
        <dbReference type="EMBL" id="ABD71737.1"/>
    </source>
</evidence>
<protein>
    <submittedName>
        <fullName evidence="1">Uncharacterized protein</fullName>
    </submittedName>
</protein>
<dbReference type="Proteomes" id="UP000008332">
    <property type="component" value="Chromosome"/>
</dbReference>